<keyword evidence="2" id="KW-1185">Reference proteome</keyword>
<evidence type="ECO:0000256" key="1">
    <source>
        <dbReference type="SAM" id="MobiDB-lite"/>
    </source>
</evidence>
<accession>A0A1I8AAN4</accession>
<protein>
    <submittedName>
        <fullName evidence="3">Uncharacterized protein</fullName>
    </submittedName>
</protein>
<feature type="compositionally biased region" description="Basic and acidic residues" evidence="1">
    <location>
        <begin position="22"/>
        <end position="36"/>
    </location>
</feature>
<name>A0A1I8AAN4_9BILA</name>
<sequence>MSHGGAGSDGTVIPPSPSCVSKRCERPPNGRFERHRSGLLQGGQEAPGANRVKEQEEEAFELSQQFNWTDLICPSNIQWRDANENGSLSCFCWQEA</sequence>
<proteinExistence type="predicted"/>
<evidence type="ECO:0000313" key="2">
    <source>
        <dbReference type="Proteomes" id="UP000095287"/>
    </source>
</evidence>
<dbReference type="Proteomes" id="UP000095287">
    <property type="component" value="Unplaced"/>
</dbReference>
<reference evidence="3" key="1">
    <citation type="submission" date="2016-11" db="UniProtKB">
        <authorList>
            <consortium name="WormBaseParasite"/>
        </authorList>
    </citation>
    <scope>IDENTIFICATION</scope>
</reference>
<evidence type="ECO:0000313" key="3">
    <source>
        <dbReference type="WBParaSite" id="L893_g3961.t1"/>
    </source>
</evidence>
<dbReference type="WBParaSite" id="L893_g3961.t1">
    <property type="protein sequence ID" value="L893_g3961.t1"/>
    <property type="gene ID" value="L893_g3961"/>
</dbReference>
<organism evidence="2 3">
    <name type="scientific">Steinernema glaseri</name>
    <dbReference type="NCBI Taxonomy" id="37863"/>
    <lineage>
        <taxon>Eukaryota</taxon>
        <taxon>Metazoa</taxon>
        <taxon>Ecdysozoa</taxon>
        <taxon>Nematoda</taxon>
        <taxon>Chromadorea</taxon>
        <taxon>Rhabditida</taxon>
        <taxon>Tylenchina</taxon>
        <taxon>Panagrolaimomorpha</taxon>
        <taxon>Strongyloidoidea</taxon>
        <taxon>Steinernematidae</taxon>
        <taxon>Steinernema</taxon>
    </lineage>
</organism>
<dbReference type="AlphaFoldDB" id="A0A1I8AAN4"/>
<feature type="region of interest" description="Disordered" evidence="1">
    <location>
        <begin position="1"/>
        <end position="58"/>
    </location>
</feature>